<evidence type="ECO:0000259" key="1">
    <source>
        <dbReference type="Pfam" id="PF01206"/>
    </source>
</evidence>
<sequence>MADTHPAHDLEWDAGDLACGDLVLELRRRVRAEPGKVFKIIARDPGAPADLPAWCGMTGHHLIAQDGAAQAYWIRAKS</sequence>
<dbReference type="InterPro" id="IPR001455">
    <property type="entry name" value="TusA-like"/>
</dbReference>
<name>A0A6L5QF72_9BURK</name>
<dbReference type="Proteomes" id="UP000481037">
    <property type="component" value="Unassembled WGS sequence"/>
</dbReference>
<keyword evidence="3" id="KW-1185">Reference proteome</keyword>
<evidence type="ECO:0000313" key="2">
    <source>
        <dbReference type="EMBL" id="MRX08385.1"/>
    </source>
</evidence>
<dbReference type="SUPFAM" id="SSF64307">
    <property type="entry name" value="SirA-like"/>
    <property type="match status" value="1"/>
</dbReference>
<dbReference type="AlphaFoldDB" id="A0A6L5QF72"/>
<dbReference type="Pfam" id="PF01206">
    <property type="entry name" value="TusA"/>
    <property type="match status" value="1"/>
</dbReference>
<feature type="domain" description="UPF0033" evidence="1">
    <location>
        <begin position="13"/>
        <end position="74"/>
    </location>
</feature>
<keyword evidence="2" id="KW-0808">Transferase</keyword>
<dbReference type="Gene3D" id="3.30.110.40">
    <property type="entry name" value="TusA-like domain"/>
    <property type="match status" value="1"/>
</dbReference>
<gene>
    <name evidence="2" type="ORF">GJ697_11105</name>
</gene>
<dbReference type="GO" id="GO:0016740">
    <property type="term" value="F:transferase activity"/>
    <property type="evidence" value="ECO:0007669"/>
    <property type="project" value="UniProtKB-KW"/>
</dbReference>
<evidence type="ECO:0000313" key="3">
    <source>
        <dbReference type="Proteomes" id="UP000481037"/>
    </source>
</evidence>
<accession>A0A6L5QF72</accession>
<dbReference type="EMBL" id="WKJM01000007">
    <property type="protein sequence ID" value="MRX08385.1"/>
    <property type="molecule type" value="Genomic_DNA"/>
</dbReference>
<comment type="caution">
    <text evidence="2">The sequence shown here is derived from an EMBL/GenBank/DDBJ whole genome shotgun (WGS) entry which is preliminary data.</text>
</comment>
<dbReference type="InterPro" id="IPR036868">
    <property type="entry name" value="TusA-like_sf"/>
</dbReference>
<dbReference type="RefSeq" id="WP_154364901.1">
    <property type="nucleotide sequence ID" value="NZ_WKJM01000007.1"/>
</dbReference>
<reference evidence="2 3" key="1">
    <citation type="submission" date="2019-11" db="EMBL/GenBank/DDBJ databases">
        <title>Novel species isolated from a subtropical stream in China.</title>
        <authorList>
            <person name="Lu H."/>
        </authorList>
    </citation>
    <scope>NUCLEOTIDE SEQUENCE [LARGE SCALE GENOMIC DNA]</scope>
    <source>
        <strain evidence="2 3">FT25W</strain>
    </source>
</reference>
<organism evidence="2 3">
    <name type="scientific">Duganella alba</name>
    <dbReference type="NCBI Taxonomy" id="2666081"/>
    <lineage>
        <taxon>Bacteria</taxon>
        <taxon>Pseudomonadati</taxon>
        <taxon>Pseudomonadota</taxon>
        <taxon>Betaproteobacteria</taxon>
        <taxon>Burkholderiales</taxon>
        <taxon>Oxalobacteraceae</taxon>
        <taxon>Telluria group</taxon>
        <taxon>Duganella</taxon>
    </lineage>
</organism>
<proteinExistence type="predicted"/>
<protein>
    <submittedName>
        <fullName evidence="2">Sulfurtransferase TusA family protein</fullName>
    </submittedName>
</protein>